<dbReference type="GO" id="GO:0008218">
    <property type="term" value="P:bioluminescence"/>
    <property type="evidence" value="ECO:0007669"/>
    <property type="project" value="InterPro"/>
</dbReference>
<dbReference type="Proteomes" id="UP000190541">
    <property type="component" value="Unassembled WGS sequence"/>
</dbReference>
<dbReference type="STRING" id="623280.SAMN05660226_00850"/>
<keyword evidence="3" id="KW-1185">Reference proteome</keyword>
<evidence type="ECO:0000259" key="1">
    <source>
        <dbReference type="Pfam" id="PF04443"/>
    </source>
</evidence>
<dbReference type="Gene3D" id="3.40.50.12780">
    <property type="entry name" value="N-terminal domain of ligase-like"/>
    <property type="match status" value="1"/>
</dbReference>
<dbReference type="InterPro" id="IPR007534">
    <property type="entry name" value="LuxE"/>
</dbReference>
<proteinExistence type="predicted"/>
<dbReference type="EMBL" id="FUYS01000002">
    <property type="protein sequence ID" value="SKB35419.1"/>
    <property type="molecule type" value="Genomic_DNA"/>
</dbReference>
<feature type="domain" description="Acyl-protein synthetase LuxE" evidence="1">
    <location>
        <begin position="18"/>
        <end position="326"/>
    </location>
</feature>
<gene>
    <name evidence="2" type="ORF">SAMN05660226_00850</name>
</gene>
<name>A0A1T5AKP4_9SPHI</name>
<dbReference type="AlphaFoldDB" id="A0A1T5AKP4"/>
<evidence type="ECO:0000313" key="3">
    <source>
        <dbReference type="Proteomes" id="UP000190541"/>
    </source>
</evidence>
<dbReference type="Pfam" id="PF04443">
    <property type="entry name" value="LuxE"/>
    <property type="match status" value="1"/>
</dbReference>
<dbReference type="InterPro" id="IPR042099">
    <property type="entry name" value="ANL_N_sf"/>
</dbReference>
<dbReference type="OrthoDB" id="182577at2"/>
<organism evidence="2 3">
    <name type="scientific">Parapedobacter luteus</name>
    <dbReference type="NCBI Taxonomy" id="623280"/>
    <lineage>
        <taxon>Bacteria</taxon>
        <taxon>Pseudomonadati</taxon>
        <taxon>Bacteroidota</taxon>
        <taxon>Sphingobacteriia</taxon>
        <taxon>Sphingobacteriales</taxon>
        <taxon>Sphingobacteriaceae</taxon>
        <taxon>Parapedobacter</taxon>
    </lineage>
</organism>
<dbReference type="SUPFAM" id="SSF56801">
    <property type="entry name" value="Acetyl-CoA synthetase-like"/>
    <property type="match status" value="1"/>
</dbReference>
<reference evidence="2 3" key="1">
    <citation type="submission" date="2017-02" db="EMBL/GenBank/DDBJ databases">
        <authorList>
            <person name="Peterson S.W."/>
        </authorList>
    </citation>
    <scope>NUCLEOTIDE SEQUENCE [LARGE SCALE GENOMIC DNA]</scope>
    <source>
        <strain evidence="2 3">DSM 22899</strain>
    </source>
</reference>
<protein>
    <submittedName>
        <fullName evidence="2">Acyl-protein synthetase, LuxE</fullName>
    </submittedName>
</protein>
<sequence length="328" mass="37227">MVIPSAYDIFSIRHAQAFEEACLRVFAFQARHCAVYRAYLSLIKRDPETIRRVEDIPFLPIELFKHHKIMSVDQEPQIVFSSSGTTGSVQSKHYVADVSIYERSFRQAFAQHYGNPKDLTILALLPAYSEREGSSLIYMVDALIRESDHPLSGYFLYNHNELHDVLHELKAKGTKTLLIGVTYALLDFTETHAIDFPELTVMETGGMKGRRHEMIREEVHERLRAGFNVPLIHSEYGMTELLSQAYSTGQGLFRCPPWMKVVIKDTNDPFYTLPSGQTGAINVIDLANVYSCSFIATKDLGKVQPGDRFEVLGRFDNSDIRGCNLLLL</sequence>
<evidence type="ECO:0000313" key="2">
    <source>
        <dbReference type="EMBL" id="SKB35419.1"/>
    </source>
</evidence>
<dbReference type="GO" id="GO:0047474">
    <property type="term" value="F:long-chain fatty acid--protein ligase activity"/>
    <property type="evidence" value="ECO:0007669"/>
    <property type="project" value="InterPro"/>
</dbReference>
<accession>A0A1T5AKP4</accession>